<comment type="caution">
    <text evidence="1">The sequence shown here is derived from an EMBL/GenBank/DDBJ whole genome shotgun (WGS) entry which is preliminary data.</text>
</comment>
<gene>
    <name evidence="1" type="ORF">PQU96_06300</name>
</gene>
<dbReference type="Proteomes" id="UP001222030">
    <property type="component" value="Unassembled WGS sequence"/>
</dbReference>
<proteinExistence type="predicted"/>
<sequence>MRDPSSPREQAAAAMPAGDIITMPPGPQWHCQLLPAPGVASGSLSAAQRQQARALLQQLRPAGITLEQHRPQHPAGELYHSRPDSTGRVQAYALLRSGQGVEMAAVLPSGCWPPHAHAWWPGSYEIPLLQQVATLLLPLAAVLALPAPCTLRMTLQALQGSALIAKSRQGSEQAYPIPPGMTHIALPAVSLDGFNAASKASLVQALDQVRIRAGAATATAFYL</sequence>
<reference evidence="1 2" key="1">
    <citation type="submission" date="2023-01" db="EMBL/GenBank/DDBJ databases">
        <title>Novel species of the genus Vogesella isolated from rivers.</title>
        <authorList>
            <person name="Lu H."/>
        </authorList>
    </citation>
    <scope>NUCLEOTIDE SEQUENCE [LARGE SCALE GENOMIC DNA]</scope>
    <source>
        <strain evidence="1 2">LYT5W</strain>
    </source>
</reference>
<name>A0ABT5IN60_9NEIS</name>
<keyword evidence="2" id="KW-1185">Reference proteome</keyword>
<organism evidence="1 2">
    <name type="scientific">Vogesella margarita</name>
    <dbReference type="NCBI Taxonomy" id="2984199"/>
    <lineage>
        <taxon>Bacteria</taxon>
        <taxon>Pseudomonadati</taxon>
        <taxon>Pseudomonadota</taxon>
        <taxon>Betaproteobacteria</taxon>
        <taxon>Neisseriales</taxon>
        <taxon>Chromobacteriaceae</taxon>
        <taxon>Vogesella</taxon>
    </lineage>
</organism>
<evidence type="ECO:0000313" key="1">
    <source>
        <dbReference type="EMBL" id="MDC7713750.1"/>
    </source>
</evidence>
<dbReference type="RefSeq" id="WP_272771402.1">
    <property type="nucleotide sequence ID" value="NZ_JAQQLE010000003.1"/>
</dbReference>
<protein>
    <submittedName>
        <fullName evidence="1">Uncharacterized protein</fullName>
    </submittedName>
</protein>
<dbReference type="EMBL" id="JAQQLE010000003">
    <property type="protein sequence ID" value="MDC7713750.1"/>
    <property type="molecule type" value="Genomic_DNA"/>
</dbReference>
<accession>A0ABT5IN60</accession>
<evidence type="ECO:0000313" key="2">
    <source>
        <dbReference type="Proteomes" id="UP001222030"/>
    </source>
</evidence>